<comment type="caution">
    <text evidence="1">The sequence shown here is derived from an EMBL/GenBank/DDBJ whole genome shotgun (WGS) entry which is preliminary data.</text>
</comment>
<sequence>MRKRHSEFIAKQSRSSIFAVAKRTMPFIYCQDPASFTYLFCTSASLLYLTSCNSREMTDEESSLATVNLSKYIRDEILRSGIAKLVFGEEHRMKEACLKNTLRAMMKSFDADGSDDVNEFETWGDNELLNYNALCPYLVCGRSIASTIAAFLALEHTNRH</sequence>
<proteinExistence type="predicted"/>
<dbReference type="Proteomes" id="UP001295423">
    <property type="component" value="Unassembled WGS sequence"/>
</dbReference>
<gene>
    <name evidence="1" type="ORF">CYCCA115_LOCUS8102</name>
</gene>
<evidence type="ECO:0000313" key="2">
    <source>
        <dbReference type="Proteomes" id="UP001295423"/>
    </source>
</evidence>
<evidence type="ECO:0000313" key="1">
    <source>
        <dbReference type="EMBL" id="CAJ1942748.1"/>
    </source>
</evidence>
<keyword evidence="2" id="KW-1185">Reference proteome</keyword>
<dbReference type="EMBL" id="CAKOGP040001112">
    <property type="protein sequence ID" value="CAJ1942748.1"/>
    <property type="molecule type" value="Genomic_DNA"/>
</dbReference>
<name>A0AAD2CQ53_9STRA</name>
<reference evidence="1" key="1">
    <citation type="submission" date="2023-08" db="EMBL/GenBank/DDBJ databases">
        <authorList>
            <person name="Audoor S."/>
            <person name="Bilcke G."/>
        </authorList>
    </citation>
    <scope>NUCLEOTIDE SEQUENCE</scope>
</reference>
<organism evidence="1 2">
    <name type="scientific">Cylindrotheca closterium</name>
    <dbReference type="NCBI Taxonomy" id="2856"/>
    <lineage>
        <taxon>Eukaryota</taxon>
        <taxon>Sar</taxon>
        <taxon>Stramenopiles</taxon>
        <taxon>Ochrophyta</taxon>
        <taxon>Bacillariophyta</taxon>
        <taxon>Bacillariophyceae</taxon>
        <taxon>Bacillariophycidae</taxon>
        <taxon>Bacillariales</taxon>
        <taxon>Bacillariaceae</taxon>
        <taxon>Cylindrotheca</taxon>
    </lineage>
</organism>
<accession>A0AAD2CQ53</accession>
<protein>
    <submittedName>
        <fullName evidence="1">Uncharacterized protein</fullName>
    </submittedName>
</protein>
<dbReference type="AlphaFoldDB" id="A0AAD2CQ53"/>